<dbReference type="eggNOG" id="COG1983">
    <property type="taxonomic scope" value="Bacteria"/>
</dbReference>
<dbReference type="PANTHER" id="PTHR33885:SF3">
    <property type="entry name" value="PHAGE SHOCK PROTEIN C"/>
    <property type="match status" value="1"/>
</dbReference>
<dbReference type="GO" id="GO:0005886">
    <property type="term" value="C:plasma membrane"/>
    <property type="evidence" value="ECO:0007669"/>
    <property type="project" value="UniProtKB-SubCell"/>
</dbReference>
<evidence type="ECO:0000256" key="3">
    <source>
        <dbReference type="ARBA" id="ARBA00022692"/>
    </source>
</evidence>
<keyword evidence="5 6" id="KW-0472">Membrane</keyword>
<evidence type="ECO:0000313" key="9">
    <source>
        <dbReference type="Proteomes" id="UP000001401"/>
    </source>
</evidence>
<name>E6TRI7_EVAC2</name>
<dbReference type="HOGENOM" id="CLU_143433_4_3_9"/>
<reference evidence="8 9" key="1">
    <citation type="submission" date="2010-12" db="EMBL/GenBank/DDBJ databases">
        <title>Complete sequence of Bacillus cellulosilyticus DSM 2522.</title>
        <authorList>
            <consortium name="US DOE Joint Genome Institute"/>
            <person name="Lucas S."/>
            <person name="Copeland A."/>
            <person name="Lapidus A."/>
            <person name="Cheng J.-F."/>
            <person name="Bruce D."/>
            <person name="Goodwin L."/>
            <person name="Pitluck S."/>
            <person name="Chertkov O."/>
            <person name="Detter J.C."/>
            <person name="Han C."/>
            <person name="Tapia R."/>
            <person name="Land M."/>
            <person name="Hauser L."/>
            <person name="Jeffries C."/>
            <person name="Kyrpides N."/>
            <person name="Ivanova N."/>
            <person name="Mikhailova N."/>
            <person name="Brumm P."/>
            <person name="Mead D."/>
            <person name="Woyke T."/>
        </authorList>
    </citation>
    <scope>NUCLEOTIDE SEQUENCE [LARGE SCALE GENOMIC DNA]</scope>
    <source>
        <strain evidence="9">ATCC 21833 / DSM 2522 / FERM P-1141 / JCM 9156 / N-4</strain>
    </source>
</reference>
<dbReference type="EMBL" id="CP002394">
    <property type="protein sequence ID" value="ADU31817.1"/>
    <property type="molecule type" value="Genomic_DNA"/>
</dbReference>
<dbReference type="PANTHER" id="PTHR33885">
    <property type="entry name" value="PHAGE SHOCK PROTEIN C"/>
    <property type="match status" value="1"/>
</dbReference>
<evidence type="ECO:0000256" key="2">
    <source>
        <dbReference type="ARBA" id="ARBA00022475"/>
    </source>
</evidence>
<dbReference type="Pfam" id="PF04024">
    <property type="entry name" value="PspC"/>
    <property type="match status" value="1"/>
</dbReference>
<keyword evidence="4 6" id="KW-1133">Transmembrane helix</keyword>
<dbReference type="RefSeq" id="WP_013490148.1">
    <property type="nucleotide sequence ID" value="NC_014829.1"/>
</dbReference>
<comment type="subcellular location">
    <subcellularLocation>
        <location evidence="1">Cell membrane</location>
        <topology evidence="1">Single-pass membrane protein</topology>
    </subcellularLocation>
</comment>
<feature type="domain" description="Phage shock protein PspC N-terminal" evidence="7">
    <location>
        <begin position="2"/>
        <end position="61"/>
    </location>
</feature>
<dbReference type="OrthoDB" id="9815286at2"/>
<dbReference type="InterPro" id="IPR052027">
    <property type="entry name" value="PspC"/>
</dbReference>
<dbReference type="KEGG" id="bco:Bcell_3576"/>
<dbReference type="Proteomes" id="UP000001401">
    <property type="component" value="Chromosome"/>
</dbReference>
<dbReference type="STRING" id="649639.Bcell_3576"/>
<keyword evidence="2" id="KW-1003">Cell membrane</keyword>
<dbReference type="AlphaFoldDB" id="E6TRI7"/>
<protein>
    <submittedName>
        <fullName evidence="8">Phage shock protein C, PspC</fullName>
    </submittedName>
</protein>
<evidence type="ECO:0000259" key="7">
    <source>
        <dbReference type="Pfam" id="PF04024"/>
    </source>
</evidence>
<organism evidence="8 9">
    <name type="scientific">Evansella cellulosilytica (strain ATCC 21833 / DSM 2522 / FERM P-1141 / JCM 9156 / N-4)</name>
    <name type="common">Bacillus cellulosilyticus</name>
    <dbReference type="NCBI Taxonomy" id="649639"/>
    <lineage>
        <taxon>Bacteria</taxon>
        <taxon>Bacillati</taxon>
        <taxon>Bacillota</taxon>
        <taxon>Bacilli</taxon>
        <taxon>Bacillales</taxon>
        <taxon>Bacillaceae</taxon>
        <taxon>Evansella</taxon>
    </lineage>
</organism>
<evidence type="ECO:0000256" key="1">
    <source>
        <dbReference type="ARBA" id="ARBA00004162"/>
    </source>
</evidence>
<dbReference type="InterPro" id="IPR007168">
    <property type="entry name" value="Phageshock_PspC_N"/>
</dbReference>
<accession>E6TRI7</accession>
<proteinExistence type="predicted"/>
<evidence type="ECO:0000256" key="6">
    <source>
        <dbReference type="SAM" id="Phobius"/>
    </source>
</evidence>
<feature type="transmembrane region" description="Helical" evidence="6">
    <location>
        <begin position="33"/>
        <end position="58"/>
    </location>
</feature>
<evidence type="ECO:0000256" key="4">
    <source>
        <dbReference type="ARBA" id="ARBA00022989"/>
    </source>
</evidence>
<keyword evidence="3 6" id="KW-0812">Transmembrane</keyword>
<evidence type="ECO:0000256" key="5">
    <source>
        <dbReference type="ARBA" id="ARBA00023136"/>
    </source>
</evidence>
<keyword evidence="9" id="KW-1185">Reference proteome</keyword>
<sequence>MKRLYRTVSDRRIAGVCGGIGHYFNIDPTMVRIIALVLMIPFAIFPVVLAYFIATIIIPNETDVI</sequence>
<evidence type="ECO:0000313" key="8">
    <source>
        <dbReference type="EMBL" id="ADU31817.1"/>
    </source>
</evidence>
<gene>
    <name evidence="8" type="ordered locus">Bcell_3576</name>
</gene>